<dbReference type="InterPro" id="IPR001766">
    <property type="entry name" value="Fork_head_dom"/>
</dbReference>
<dbReference type="EMBL" id="JAHUTJ010043795">
    <property type="protein sequence ID" value="MED6281745.1"/>
    <property type="molecule type" value="Genomic_DNA"/>
</dbReference>
<keyword evidence="5 6" id="KW-0539">Nucleus</keyword>
<reference evidence="9 10" key="1">
    <citation type="submission" date="2021-06" db="EMBL/GenBank/DDBJ databases">
        <authorList>
            <person name="Palmer J.M."/>
        </authorList>
    </citation>
    <scope>NUCLEOTIDE SEQUENCE [LARGE SCALE GENOMIC DNA]</scope>
    <source>
        <strain evidence="9 10">CL_MEX2019</strain>
        <tissue evidence="9">Muscle</tissue>
    </source>
</reference>
<dbReference type="SMART" id="SM00339">
    <property type="entry name" value="FH"/>
    <property type="match status" value="1"/>
</dbReference>
<evidence type="ECO:0000256" key="5">
    <source>
        <dbReference type="ARBA" id="ARBA00023242"/>
    </source>
</evidence>
<feature type="domain" description="Fork-head" evidence="8">
    <location>
        <begin position="1"/>
        <end position="50"/>
    </location>
</feature>
<dbReference type="PROSITE" id="PS50039">
    <property type="entry name" value="FORK_HEAD_3"/>
    <property type="match status" value="1"/>
</dbReference>
<evidence type="ECO:0000256" key="2">
    <source>
        <dbReference type="ARBA" id="ARBA00023015"/>
    </source>
</evidence>
<keyword evidence="10" id="KW-1185">Reference proteome</keyword>
<feature type="compositionally biased region" description="Polar residues" evidence="7">
    <location>
        <begin position="63"/>
        <end position="85"/>
    </location>
</feature>
<organism evidence="9 10">
    <name type="scientific">Characodon lateralis</name>
    <dbReference type="NCBI Taxonomy" id="208331"/>
    <lineage>
        <taxon>Eukaryota</taxon>
        <taxon>Metazoa</taxon>
        <taxon>Chordata</taxon>
        <taxon>Craniata</taxon>
        <taxon>Vertebrata</taxon>
        <taxon>Euteleostomi</taxon>
        <taxon>Actinopterygii</taxon>
        <taxon>Neopterygii</taxon>
        <taxon>Teleostei</taxon>
        <taxon>Neoteleostei</taxon>
        <taxon>Acanthomorphata</taxon>
        <taxon>Ovalentaria</taxon>
        <taxon>Atherinomorphae</taxon>
        <taxon>Cyprinodontiformes</taxon>
        <taxon>Goodeidae</taxon>
        <taxon>Characodon</taxon>
    </lineage>
</organism>
<dbReference type="Proteomes" id="UP001352852">
    <property type="component" value="Unassembled WGS sequence"/>
</dbReference>
<keyword evidence="3 6" id="KW-0238">DNA-binding</keyword>
<dbReference type="InterPro" id="IPR036388">
    <property type="entry name" value="WH-like_DNA-bd_sf"/>
</dbReference>
<sequence length="330" mass="35138">NSIRHNLSLNRYFLKVARSQDEPGKGSFWRIDSASESKLVEQAFRKRRQRGVACFRTPFGPLSSRSAPASPTHQGLLSPTSSGLQTPECLSREGSPIPHDHHEQLASKLASVPEYRYSQSAPGSPVSAQPVIMAAPPYPTVLKPIHVLQSAPQSSVTMVRVVTSAPPSSTPPNGYSTLTVGGMETSGDIWNSDIREAQQNRELVIQTLDSVVQGGEGRHVTPGLHQLPVRAVTQNGKHTTAAVSTVTSFANSSGLSSPLQILAAQASSSPPVLVSRQPSGEATCGQAGEPLAKRPKMEDGGETESAQHQVTSAQQPVIVAMTSQTHEPRQ</sequence>
<evidence type="ECO:0000256" key="7">
    <source>
        <dbReference type="SAM" id="MobiDB-lite"/>
    </source>
</evidence>
<comment type="caution">
    <text evidence="9">The sequence shown here is derived from an EMBL/GenBank/DDBJ whole genome shotgun (WGS) entry which is preliminary data.</text>
</comment>
<keyword evidence="4" id="KW-0804">Transcription</keyword>
<feature type="compositionally biased region" description="Polar residues" evidence="7">
    <location>
        <begin position="304"/>
        <end position="316"/>
    </location>
</feature>
<protein>
    <recommendedName>
        <fullName evidence="8">Fork-head domain-containing protein</fullName>
    </recommendedName>
</protein>
<dbReference type="SUPFAM" id="SSF46785">
    <property type="entry name" value="Winged helix' DNA-binding domain"/>
    <property type="match status" value="1"/>
</dbReference>
<evidence type="ECO:0000256" key="1">
    <source>
        <dbReference type="ARBA" id="ARBA00004123"/>
    </source>
</evidence>
<name>A0ABU7E6K7_9TELE</name>
<gene>
    <name evidence="9" type="ORF">CHARACLAT_024903</name>
</gene>
<keyword evidence="2" id="KW-0805">Transcription regulation</keyword>
<feature type="compositionally biased region" description="Polar residues" evidence="7">
    <location>
        <begin position="271"/>
        <end position="280"/>
    </location>
</feature>
<comment type="subcellular location">
    <subcellularLocation>
        <location evidence="1 6">Nucleus</location>
    </subcellularLocation>
</comment>
<dbReference type="Pfam" id="PF00250">
    <property type="entry name" value="Forkhead"/>
    <property type="match status" value="1"/>
</dbReference>
<evidence type="ECO:0000256" key="6">
    <source>
        <dbReference type="PROSITE-ProRule" id="PRU00089"/>
    </source>
</evidence>
<evidence type="ECO:0000256" key="4">
    <source>
        <dbReference type="ARBA" id="ARBA00023163"/>
    </source>
</evidence>
<feature type="region of interest" description="Disordered" evidence="7">
    <location>
        <begin position="271"/>
        <end position="316"/>
    </location>
</feature>
<feature type="DNA-binding region" description="Fork-head" evidence="6">
    <location>
        <begin position="1"/>
        <end position="50"/>
    </location>
</feature>
<dbReference type="InterPro" id="IPR036390">
    <property type="entry name" value="WH_DNA-bd_sf"/>
</dbReference>
<accession>A0ABU7E6K7</accession>
<dbReference type="PANTHER" id="PTHR45881">
    <property type="entry name" value="CHECKPOINT SUPPRESSOR 1-LIKE, ISOFORM A-RELATED"/>
    <property type="match status" value="1"/>
</dbReference>
<feature type="region of interest" description="Disordered" evidence="7">
    <location>
        <begin position="63"/>
        <end position="96"/>
    </location>
</feature>
<evidence type="ECO:0000259" key="8">
    <source>
        <dbReference type="PROSITE" id="PS50039"/>
    </source>
</evidence>
<evidence type="ECO:0000313" key="10">
    <source>
        <dbReference type="Proteomes" id="UP001352852"/>
    </source>
</evidence>
<feature type="non-terminal residue" evidence="9">
    <location>
        <position position="1"/>
    </location>
</feature>
<proteinExistence type="predicted"/>
<dbReference type="Gene3D" id="1.10.10.10">
    <property type="entry name" value="Winged helix-like DNA-binding domain superfamily/Winged helix DNA-binding domain"/>
    <property type="match status" value="1"/>
</dbReference>
<evidence type="ECO:0000313" key="9">
    <source>
        <dbReference type="EMBL" id="MED6281745.1"/>
    </source>
</evidence>
<dbReference type="PANTHER" id="PTHR45881:SF4">
    <property type="entry name" value="FORKHEAD BOX PROTEIN K1"/>
    <property type="match status" value="1"/>
</dbReference>
<evidence type="ECO:0000256" key="3">
    <source>
        <dbReference type="ARBA" id="ARBA00023125"/>
    </source>
</evidence>